<dbReference type="InterPro" id="IPR001223">
    <property type="entry name" value="Glyco_hydro18_cat"/>
</dbReference>
<reference evidence="3 4" key="1">
    <citation type="submission" date="2016-11" db="EMBL/GenBank/DDBJ databases">
        <authorList>
            <person name="Jaros S."/>
            <person name="Januszkiewicz K."/>
            <person name="Wedrychowicz H."/>
        </authorList>
    </citation>
    <scope>NUCLEOTIDE SEQUENCE [LARGE SCALE GENOMIC DNA]</scope>
    <source>
        <strain evidence="3 4">DSM 46144</strain>
    </source>
</reference>
<evidence type="ECO:0000313" key="3">
    <source>
        <dbReference type="EMBL" id="SHN04781.1"/>
    </source>
</evidence>
<accession>A0A1M7NLP4</accession>
<feature type="transmembrane region" description="Helical" evidence="1">
    <location>
        <begin position="12"/>
        <end position="35"/>
    </location>
</feature>
<dbReference type="AlphaFoldDB" id="A0A1M7NLP4"/>
<dbReference type="STRING" id="134849.SAMN05443668_102712"/>
<sequence length="355" mass="36772">MARGRRRRQGGPGRWVLAGVAVIAAIAAAATVLVLQNRDTEDKATTSASGNTTLSTVYAPYVYMTLANRPTLTQIAEKTGANALHLAFAITEGDTCSLAWDGTTALDTYKSEITAAIDKGIEVIVSSGGASGGEVAEACETADATQEQLQTLLDLGVRYLDFDVEGDARVANTTANVARAEAIAALQEKYADLKVSFTLAAAPPTDSTTATGAATTAPWVAAVDAGVAIDRINIMTMNYGGNVAAQDMGAAATASATGLHKQIQSIQGVESADAWSMVGITPMIGVNDLTTETFTLEDAKTVTDFVTKNGVGMLSYWSVGRDSQCAASVTKQPDATCSGVEQDEYAFASAFKAVL</sequence>
<evidence type="ECO:0000313" key="4">
    <source>
        <dbReference type="Proteomes" id="UP000184440"/>
    </source>
</evidence>
<dbReference type="Gene3D" id="3.20.20.80">
    <property type="entry name" value="Glycosidases"/>
    <property type="match status" value="1"/>
</dbReference>
<keyword evidence="1" id="KW-0812">Transmembrane</keyword>
<dbReference type="PANTHER" id="PTHR42976">
    <property type="entry name" value="BIFUNCTIONAL CHITINASE/LYSOZYME-RELATED"/>
    <property type="match status" value="1"/>
</dbReference>
<evidence type="ECO:0000259" key="2">
    <source>
        <dbReference type="PROSITE" id="PS51910"/>
    </source>
</evidence>
<dbReference type="PANTHER" id="PTHR42976:SF1">
    <property type="entry name" value="GH18 DOMAIN-CONTAINING PROTEIN-RELATED"/>
    <property type="match status" value="1"/>
</dbReference>
<name>A0A1M7NLP4_9ACTN</name>
<dbReference type="GO" id="GO:0005975">
    <property type="term" value="P:carbohydrate metabolic process"/>
    <property type="evidence" value="ECO:0007669"/>
    <property type="project" value="InterPro"/>
</dbReference>
<protein>
    <recommendedName>
        <fullName evidence="2">GH18 domain-containing protein</fullName>
    </recommendedName>
</protein>
<proteinExistence type="predicted"/>
<organism evidence="3 4">
    <name type="scientific">Cryptosporangium aurantiacum</name>
    <dbReference type="NCBI Taxonomy" id="134849"/>
    <lineage>
        <taxon>Bacteria</taxon>
        <taxon>Bacillati</taxon>
        <taxon>Actinomycetota</taxon>
        <taxon>Actinomycetes</taxon>
        <taxon>Cryptosporangiales</taxon>
        <taxon>Cryptosporangiaceae</taxon>
        <taxon>Cryptosporangium</taxon>
    </lineage>
</organism>
<dbReference type="InterPro" id="IPR052750">
    <property type="entry name" value="GH18_Chitinase"/>
</dbReference>
<dbReference type="CDD" id="cd06543">
    <property type="entry name" value="GH18_PF-ChiA-like"/>
    <property type="match status" value="1"/>
</dbReference>
<keyword evidence="1" id="KW-1133">Transmembrane helix</keyword>
<dbReference type="Proteomes" id="UP000184440">
    <property type="component" value="Unassembled WGS sequence"/>
</dbReference>
<dbReference type="PROSITE" id="PS51910">
    <property type="entry name" value="GH18_2"/>
    <property type="match status" value="1"/>
</dbReference>
<feature type="domain" description="GH18" evidence="2">
    <location>
        <begin position="58"/>
        <end position="355"/>
    </location>
</feature>
<dbReference type="EMBL" id="FRCS01000002">
    <property type="protein sequence ID" value="SHN04781.1"/>
    <property type="molecule type" value="Genomic_DNA"/>
</dbReference>
<keyword evidence="1" id="KW-0472">Membrane</keyword>
<dbReference type="SUPFAM" id="SSF51445">
    <property type="entry name" value="(Trans)glycosidases"/>
    <property type="match status" value="1"/>
</dbReference>
<gene>
    <name evidence="3" type="ORF">SAMN05443668_102712</name>
</gene>
<dbReference type="InterPro" id="IPR017853">
    <property type="entry name" value="GH"/>
</dbReference>
<evidence type="ECO:0000256" key="1">
    <source>
        <dbReference type="SAM" id="Phobius"/>
    </source>
</evidence>
<keyword evidence="4" id="KW-1185">Reference proteome</keyword>